<dbReference type="Gene3D" id="3.40.50.300">
    <property type="entry name" value="P-loop containing nucleotide triphosphate hydrolases"/>
    <property type="match status" value="1"/>
</dbReference>
<dbReference type="Gene3D" id="3.30.420.240">
    <property type="match status" value="1"/>
</dbReference>
<dbReference type="AlphaFoldDB" id="A0A6M3IIA2"/>
<organism evidence="1">
    <name type="scientific">viral metagenome</name>
    <dbReference type="NCBI Taxonomy" id="1070528"/>
    <lineage>
        <taxon>unclassified sequences</taxon>
        <taxon>metagenomes</taxon>
        <taxon>organismal metagenomes</taxon>
    </lineage>
</organism>
<protein>
    <submittedName>
        <fullName evidence="1">Putative terminase</fullName>
    </submittedName>
</protein>
<evidence type="ECO:0000313" key="1">
    <source>
        <dbReference type="EMBL" id="QJA57123.1"/>
    </source>
</evidence>
<dbReference type="EMBL" id="MT141255">
    <property type="protein sequence ID" value="QJA57123.1"/>
    <property type="molecule type" value="Genomic_DNA"/>
</dbReference>
<accession>A0A6M3IIA2</accession>
<proteinExistence type="predicted"/>
<reference evidence="1" key="1">
    <citation type="submission" date="2020-03" db="EMBL/GenBank/DDBJ databases">
        <title>The deep terrestrial virosphere.</title>
        <authorList>
            <person name="Holmfeldt K."/>
            <person name="Nilsson E."/>
            <person name="Simone D."/>
            <person name="Lopez-Fernandez M."/>
            <person name="Wu X."/>
            <person name="de Brujin I."/>
            <person name="Lundin D."/>
            <person name="Andersson A."/>
            <person name="Bertilsson S."/>
            <person name="Dopson M."/>
        </authorList>
    </citation>
    <scope>NUCLEOTIDE SEQUENCE</scope>
    <source>
        <strain evidence="1">MM415B01710</strain>
    </source>
</reference>
<name>A0A6M3IIA2_9ZZZZ</name>
<dbReference type="InterPro" id="IPR027417">
    <property type="entry name" value="P-loop_NTPase"/>
</dbReference>
<sequence length="585" mass="68337">MEKNLVEQDPYRLVRGGYLKIKVKKPGQGDNDFIRFFHPKPPQEKLIKLIERLRKEEKPPRIWILKARQIGFSTLSEALIFSYTSQRKGRNACIIADDLKGTNYLFEMYKTYHSFLERDFPHLAPPIDRSNRKEMVFQHMYSGIYPDTADNEDAGQKYTFVDVHWSEVALFNKAQILFDGFMQSMPDHPETLFIGESTAQGYGGFFYDQVMSAYDNLSDWEWFFVPWYDEPGYRKPLDAEQLIFLESTINKEEEALLEIHGCDFEQLWWRRWAIINKVSGGKNSQDIPKGCYLPDPILIQPLESFHEKYPASVEEAFIASGDCRFEKLILQKWLGQTPRMAKQNEMLKPRENYVEGYFFIDNQGFLDFAVQTGGYWKIFFYSEQGIDYAFGADVAEGIEVIEGSKDYDYSTIVILRRDTLEQVAEYRARIEPDLFALECFYGLMFFNTPVAGIEANKDGQTTIKFLREQYGYTNMFIRDVPDEERYNRMTKKLGWLTTGGRNKGTRHTMVNDMAKFIRDQEGMLYSKRAISECLSFVKKPDGRVEHQDGCHDDLVFAAGIAIQMHLKSPHSEAWTQRRRLSISYR</sequence>
<gene>
    <name evidence="1" type="ORF">MM415B01710_0007</name>
</gene>